<evidence type="ECO:0000313" key="3">
    <source>
        <dbReference type="Proteomes" id="UP000059680"/>
    </source>
</evidence>
<dbReference type="Proteomes" id="UP000059680">
    <property type="component" value="Chromosome 1"/>
</dbReference>
<sequence length="141" mass="15039">ILPFGWLTGVASLSRAGPRSRLSVEPPAGPAPARRRTPAAAAAPTPLASSLCLPSLRFWLVPAGGNNIAQAWRVWSAHANLFRLLSLSFCPLLLPAWLPRSQIGISAQRAAATPLQLAEILVQHQPPFTNLKNLSTAIVKN</sequence>
<proteinExistence type="predicted"/>
<gene>
    <name evidence="2" type="ordered locus">Os01g0775200</name>
    <name evidence="2" type="ORF">OSNPB_010775200</name>
</gene>
<feature type="non-terminal residue" evidence="2">
    <location>
        <position position="1"/>
    </location>
</feature>
<keyword evidence="3" id="KW-1185">Reference proteome</keyword>
<dbReference type="PaxDb" id="39947-A0A0P0V8R6"/>
<protein>
    <submittedName>
        <fullName evidence="2">Os01g0775200 protein</fullName>
    </submittedName>
</protein>
<dbReference type="EMBL" id="AP014957">
    <property type="protein sequence ID" value="BAS74591.1"/>
    <property type="molecule type" value="Genomic_DNA"/>
</dbReference>
<evidence type="ECO:0000313" key="2">
    <source>
        <dbReference type="EMBL" id="BAS74591.1"/>
    </source>
</evidence>
<dbReference type="InParanoid" id="A0A0P0V8R6"/>
<reference evidence="2 3" key="3">
    <citation type="journal article" date="2013" name="Rice">
        <title>Improvement of the Oryza sativa Nipponbare reference genome using next generation sequence and optical map data.</title>
        <authorList>
            <person name="Kawahara Y."/>
            <person name="de la Bastide M."/>
            <person name="Hamilton J.P."/>
            <person name="Kanamori H."/>
            <person name="McCombie W.R."/>
            <person name="Ouyang S."/>
            <person name="Schwartz D.C."/>
            <person name="Tanaka T."/>
            <person name="Wu J."/>
            <person name="Zhou S."/>
            <person name="Childs K.L."/>
            <person name="Davidson R.M."/>
            <person name="Lin H."/>
            <person name="Quesada-Ocampo L."/>
            <person name="Vaillancourt B."/>
            <person name="Sakai H."/>
            <person name="Lee S.S."/>
            <person name="Kim J."/>
            <person name="Numa H."/>
            <person name="Itoh T."/>
            <person name="Buell C.R."/>
            <person name="Matsumoto T."/>
        </authorList>
    </citation>
    <scope>NUCLEOTIDE SEQUENCE [LARGE SCALE GENOMIC DNA]</scope>
    <source>
        <strain evidence="3">cv. Nipponbare</strain>
    </source>
</reference>
<feature type="region of interest" description="Disordered" evidence="1">
    <location>
        <begin position="18"/>
        <end position="42"/>
    </location>
</feature>
<reference evidence="2 3" key="2">
    <citation type="journal article" date="2013" name="Plant Cell Physiol.">
        <title>Rice Annotation Project Database (RAP-DB): an integrative and interactive database for rice genomics.</title>
        <authorList>
            <person name="Sakai H."/>
            <person name="Lee S.S."/>
            <person name="Tanaka T."/>
            <person name="Numa H."/>
            <person name="Kim J."/>
            <person name="Kawahara Y."/>
            <person name="Wakimoto H."/>
            <person name="Yang C.C."/>
            <person name="Iwamoto M."/>
            <person name="Abe T."/>
            <person name="Yamada Y."/>
            <person name="Muto A."/>
            <person name="Inokuchi H."/>
            <person name="Ikemura T."/>
            <person name="Matsumoto T."/>
            <person name="Sasaki T."/>
            <person name="Itoh T."/>
        </authorList>
    </citation>
    <scope>NUCLEOTIDE SEQUENCE [LARGE SCALE GENOMIC DNA]</scope>
    <source>
        <strain evidence="3">cv. Nipponbare</strain>
    </source>
</reference>
<dbReference type="Gramene" id="Os01t0775200-01">
    <property type="protein sequence ID" value="Os01t0775200-01"/>
    <property type="gene ID" value="Os01g0775200"/>
</dbReference>
<dbReference type="ExpressionAtlas" id="A0A0P0V8R6">
    <property type="expression patterns" value="baseline and differential"/>
</dbReference>
<dbReference type="AlphaFoldDB" id="A0A0P0V8R6"/>
<accession>A0A0P0V8R6</accession>
<evidence type="ECO:0000256" key="1">
    <source>
        <dbReference type="SAM" id="MobiDB-lite"/>
    </source>
</evidence>
<organism evidence="2 3">
    <name type="scientific">Oryza sativa subsp. japonica</name>
    <name type="common">Rice</name>
    <dbReference type="NCBI Taxonomy" id="39947"/>
    <lineage>
        <taxon>Eukaryota</taxon>
        <taxon>Viridiplantae</taxon>
        <taxon>Streptophyta</taxon>
        <taxon>Embryophyta</taxon>
        <taxon>Tracheophyta</taxon>
        <taxon>Spermatophyta</taxon>
        <taxon>Magnoliopsida</taxon>
        <taxon>Liliopsida</taxon>
        <taxon>Poales</taxon>
        <taxon>Poaceae</taxon>
        <taxon>BOP clade</taxon>
        <taxon>Oryzoideae</taxon>
        <taxon>Oryzeae</taxon>
        <taxon>Oryzinae</taxon>
        <taxon>Oryza</taxon>
        <taxon>Oryza sativa</taxon>
    </lineage>
</organism>
<reference evidence="3" key="1">
    <citation type="journal article" date="2005" name="Nature">
        <title>The map-based sequence of the rice genome.</title>
        <authorList>
            <consortium name="International rice genome sequencing project (IRGSP)"/>
            <person name="Matsumoto T."/>
            <person name="Wu J."/>
            <person name="Kanamori H."/>
            <person name="Katayose Y."/>
            <person name="Fujisawa M."/>
            <person name="Namiki N."/>
            <person name="Mizuno H."/>
            <person name="Yamamoto K."/>
            <person name="Antonio B.A."/>
            <person name="Baba T."/>
            <person name="Sakata K."/>
            <person name="Nagamura Y."/>
            <person name="Aoki H."/>
            <person name="Arikawa K."/>
            <person name="Arita K."/>
            <person name="Bito T."/>
            <person name="Chiden Y."/>
            <person name="Fujitsuka N."/>
            <person name="Fukunaka R."/>
            <person name="Hamada M."/>
            <person name="Harada C."/>
            <person name="Hayashi A."/>
            <person name="Hijishita S."/>
            <person name="Honda M."/>
            <person name="Hosokawa S."/>
            <person name="Ichikawa Y."/>
            <person name="Idonuma A."/>
            <person name="Iijima M."/>
            <person name="Ikeda M."/>
            <person name="Ikeno M."/>
            <person name="Ito K."/>
            <person name="Ito S."/>
            <person name="Ito T."/>
            <person name="Ito Y."/>
            <person name="Ito Y."/>
            <person name="Iwabuchi A."/>
            <person name="Kamiya K."/>
            <person name="Karasawa W."/>
            <person name="Kurita K."/>
            <person name="Katagiri S."/>
            <person name="Kikuta A."/>
            <person name="Kobayashi H."/>
            <person name="Kobayashi N."/>
            <person name="Machita K."/>
            <person name="Maehara T."/>
            <person name="Masukawa M."/>
            <person name="Mizubayashi T."/>
            <person name="Mukai Y."/>
            <person name="Nagasaki H."/>
            <person name="Nagata Y."/>
            <person name="Naito S."/>
            <person name="Nakashima M."/>
            <person name="Nakama Y."/>
            <person name="Nakamichi Y."/>
            <person name="Nakamura M."/>
            <person name="Meguro A."/>
            <person name="Negishi M."/>
            <person name="Ohta I."/>
            <person name="Ohta T."/>
            <person name="Okamoto M."/>
            <person name="Ono N."/>
            <person name="Saji S."/>
            <person name="Sakaguchi M."/>
            <person name="Sakai K."/>
            <person name="Shibata M."/>
            <person name="Shimokawa T."/>
            <person name="Song J."/>
            <person name="Takazaki Y."/>
            <person name="Terasawa K."/>
            <person name="Tsugane M."/>
            <person name="Tsuji K."/>
            <person name="Ueda S."/>
            <person name="Waki K."/>
            <person name="Yamagata H."/>
            <person name="Yamamoto M."/>
            <person name="Yamamoto S."/>
            <person name="Yamane H."/>
            <person name="Yoshiki S."/>
            <person name="Yoshihara R."/>
            <person name="Yukawa K."/>
            <person name="Zhong H."/>
            <person name="Yano M."/>
            <person name="Yuan Q."/>
            <person name="Ouyang S."/>
            <person name="Liu J."/>
            <person name="Jones K.M."/>
            <person name="Gansberger K."/>
            <person name="Moffat K."/>
            <person name="Hill J."/>
            <person name="Bera J."/>
            <person name="Fadrosh D."/>
            <person name="Jin S."/>
            <person name="Johri S."/>
            <person name="Kim M."/>
            <person name="Overton L."/>
            <person name="Reardon M."/>
            <person name="Tsitrin T."/>
            <person name="Vuong H."/>
            <person name="Weaver B."/>
            <person name="Ciecko A."/>
            <person name="Tallon L."/>
            <person name="Jackson J."/>
            <person name="Pai G."/>
            <person name="Aken S.V."/>
            <person name="Utterback T."/>
            <person name="Reidmuller S."/>
            <person name="Feldblyum T."/>
            <person name="Hsiao J."/>
            <person name="Zismann V."/>
            <person name="Iobst S."/>
            <person name="de Vazeille A.R."/>
            <person name="Buell C.R."/>
            <person name="Ying K."/>
            <person name="Li Y."/>
            <person name="Lu T."/>
            <person name="Huang Y."/>
            <person name="Zhao Q."/>
            <person name="Feng Q."/>
            <person name="Zhang L."/>
            <person name="Zhu J."/>
            <person name="Weng Q."/>
            <person name="Mu J."/>
            <person name="Lu Y."/>
            <person name="Fan D."/>
            <person name="Liu Y."/>
            <person name="Guan J."/>
            <person name="Zhang Y."/>
            <person name="Yu S."/>
            <person name="Liu X."/>
            <person name="Zhang Y."/>
            <person name="Hong G."/>
            <person name="Han B."/>
            <person name="Choisne N."/>
            <person name="Demange N."/>
            <person name="Orjeda G."/>
            <person name="Samain S."/>
            <person name="Cattolico L."/>
            <person name="Pelletier E."/>
            <person name="Couloux A."/>
            <person name="Segurens B."/>
            <person name="Wincker P."/>
            <person name="D'Hont A."/>
            <person name="Scarpelli C."/>
            <person name="Weissenbach J."/>
            <person name="Salanoubat M."/>
            <person name="Quetier F."/>
            <person name="Yu Y."/>
            <person name="Kim H.R."/>
            <person name="Rambo T."/>
            <person name="Currie J."/>
            <person name="Collura K."/>
            <person name="Luo M."/>
            <person name="Yang T."/>
            <person name="Ammiraju J.S.S."/>
            <person name="Engler F."/>
            <person name="Soderlund C."/>
            <person name="Wing R.A."/>
            <person name="Palmer L.E."/>
            <person name="de la Bastide M."/>
            <person name="Spiegel L."/>
            <person name="Nascimento L."/>
            <person name="Zutavern T."/>
            <person name="O'Shaughnessy A."/>
            <person name="Dike S."/>
            <person name="Dedhia N."/>
            <person name="Preston R."/>
            <person name="Balija V."/>
            <person name="McCombie W.R."/>
            <person name="Chow T."/>
            <person name="Chen H."/>
            <person name="Chung M."/>
            <person name="Chen C."/>
            <person name="Shaw J."/>
            <person name="Wu H."/>
            <person name="Hsiao K."/>
            <person name="Chao Y."/>
            <person name="Chu M."/>
            <person name="Cheng C."/>
            <person name="Hour A."/>
            <person name="Lee P."/>
            <person name="Lin S."/>
            <person name="Lin Y."/>
            <person name="Liou J."/>
            <person name="Liu S."/>
            <person name="Hsing Y."/>
            <person name="Raghuvanshi S."/>
            <person name="Mohanty A."/>
            <person name="Bharti A.K."/>
            <person name="Gaur A."/>
            <person name="Gupta V."/>
            <person name="Kumar D."/>
            <person name="Ravi V."/>
            <person name="Vij S."/>
            <person name="Kapur A."/>
            <person name="Khurana P."/>
            <person name="Khurana P."/>
            <person name="Khurana J.P."/>
            <person name="Tyagi A.K."/>
            <person name="Gaikwad K."/>
            <person name="Singh A."/>
            <person name="Dalal V."/>
            <person name="Srivastava S."/>
            <person name="Dixit A."/>
            <person name="Pal A.K."/>
            <person name="Ghazi I.A."/>
            <person name="Yadav M."/>
            <person name="Pandit A."/>
            <person name="Bhargava A."/>
            <person name="Sureshbabu K."/>
            <person name="Batra K."/>
            <person name="Sharma T.R."/>
            <person name="Mohapatra T."/>
            <person name="Singh N.K."/>
            <person name="Messing J."/>
            <person name="Nelson A.B."/>
            <person name="Fuks G."/>
            <person name="Kavchok S."/>
            <person name="Keizer G."/>
            <person name="Linton E."/>
            <person name="Llaca V."/>
            <person name="Song R."/>
            <person name="Tanyolac B."/>
            <person name="Young S."/>
            <person name="Ho-Il K."/>
            <person name="Hahn J.H."/>
            <person name="Sangsakoo G."/>
            <person name="Vanavichit A."/>
            <person name="de Mattos Luiz.A.T."/>
            <person name="Zimmer P.D."/>
            <person name="Malone G."/>
            <person name="Dellagostin O."/>
            <person name="de Oliveira A.C."/>
            <person name="Bevan M."/>
            <person name="Bancroft I."/>
            <person name="Minx P."/>
            <person name="Cordum H."/>
            <person name="Wilson R."/>
            <person name="Cheng Z."/>
            <person name="Jin W."/>
            <person name="Jiang J."/>
            <person name="Leong S.A."/>
            <person name="Iwama H."/>
            <person name="Gojobori T."/>
            <person name="Itoh T."/>
            <person name="Niimura Y."/>
            <person name="Fujii Y."/>
            <person name="Habara T."/>
            <person name="Sakai H."/>
            <person name="Sato Y."/>
            <person name="Wilson G."/>
            <person name="Kumar K."/>
            <person name="McCouch S."/>
            <person name="Juretic N."/>
            <person name="Hoen D."/>
            <person name="Wright S."/>
            <person name="Bruskiewich R."/>
            <person name="Bureau T."/>
            <person name="Miyao A."/>
            <person name="Hirochika H."/>
            <person name="Nishikawa T."/>
            <person name="Kadowaki K."/>
            <person name="Sugiura M."/>
            <person name="Burr B."/>
            <person name="Sasaki T."/>
        </authorList>
    </citation>
    <scope>NUCLEOTIDE SEQUENCE [LARGE SCALE GENOMIC DNA]</scope>
    <source>
        <strain evidence="3">cv. Nipponbare</strain>
    </source>
</reference>
<name>A0A0P0V8R6_ORYSJ</name>